<dbReference type="EMBL" id="CAAALY010101943">
    <property type="protein sequence ID" value="VEL29300.1"/>
    <property type="molecule type" value="Genomic_DNA"/>
</dbReference>
<protein>
    <submittedName>
        <fullName evidence="1">Uncharacterized protein</fullName>
    </submittedName>
</protein>
<keyword evidence="2" id="KW-1185">Reference proteome</keyword>
<proteinExistence type="predicted"/>
<gene>
    <name evidence="1" type="ORF">PXEA_LOCUS22740</name>
</gene>
<evidence type="ECO:0000313" key="1">
    <source>
        <dbReference type="EMBL" id="VEL29300.1"/>
    </source>
</evidence>
<sequence length="153" mass="16822">MTSYPSIRDKLPAERAGAATAVEAVEQANEADEEVEDVDVTTLTAVESMEDEAWALRLLLLETLPAFVVWTEPQETELLLQLAPKAPGHPPMLLLLLLPETTPHPVLQFGAVDVELPPALRSDWPKPRAIWLRAPRLLPGLSETVALPPVWLT</sequence>
<dbReference type="AlphaFoldDB" id="A0A448X6E6"/>
<comment type="caution">
    <text evidence="1">The sequence shown here is derived from an EMBL/GenBank/DDBJ whole genome shotgun (WGS) entry which is preliminary data.</text>
</comment>
<accession>A0A448X6E6</accession>
<dbReference type="Proteomes" id="UP000784294">
    <property type="component" value="Unassembled WGS sequence"/>
</dbReference>
<organism evidence="1 2">
    <name type="scientific">Protopolystoma xenopodis</name>
    <dbReference type="NCBI Taxonomy" id="117903"/>
    <lineage>
        <taxon>Eukaryota</taxon>
        <taxon>Metazoa</taxon>
        <taxon>Spiralia</taxon>
        <taxon>Lophotrochozoa</taxon>
        <taxon>Platyhelminthes</taxon>
        <taxon>Monogenea</taxon>
        <taxon>Polyopisthocotylea</taxon>
        <taxon>Polystomatidea</taxon>
        <taxon>Polystomatidae</taxon>
        <taxon>Protopolystoma</taxon>
    </lineage>
</organism>
<name>A0A448X6E6_9PLAT</name>
<reference evidence="1" key="1">
    <citation type="submission" date="2018-11" db="EMBL/GenBank/DDBJ databases">
        <authorList>
            <consortium name="Pathogen Informatics"/>
        </authorList>
    </citation>
    <scope>NUCLEOTIDE SEQUENCE</scope>
</reference>
<evidence type="ECO:0000313" key="2">
    <source>
        <dbReference type="Proteomes" id="UP000784294"/>
    </source>
</evidence>